<feature type="region of interest" description="Disordered" evidence="1">
    <location>
        <begin position="64"/>
        <end position="83"/>
    </location>
</feature>
<dbReference type="AlphaFoldDB" id="A0A9X3NSD4"/>
<dbReference type="RefSeq" id="WP_270074623.1">
    <property type="nucleotide sequence ID" value="NZ_JAJAQC010000055.1"/>
</dbReference>
<evidence type="ECO:0000256" key="2">
    <source>
        <dbReference type="SAM" id="Phobius"/>
    </source>
</evidence>
<dbReference type="Pfam" id="PF12158">
    <property type="entry name" value="DUF3592"/>
    <property type="match status" value="1"/>
</dbReference>
<keyword evidence="5" id="KW-1185">Reference proteome</keyword>
<evidence type="ECO:0000313" key="5">
    <source>
        <dbReference type="Proteomes" id="UP001140076"/>
    </source>
</evidence>
<evidence type="ECO:0000256" key="1">
    <source>
        <dbReference type="SAM" id="MobiDB-lite"/>
    </source>
</evidence>
<dbReference type="Proteomes" id="UP001140076">
    <property type="component" value="Unassembled WGS sequence"/>
</dbReference>
<feature type="transmembrane region" description="Helical" evidence="2">
    <location>
        <begin position="141"/>
        <end position="168"/>
    </location>
</feature>
<organism evidence="4 5">
    <name type="scientific">Streptomonospora mangrovi</name>
    <dbReference type="NCBI Taxonomy" id="2883123"/>
    <lineage>
        <taxon>Bacteria</taxon>
        <taxon>Bacillati</taxon>
        <taxon>Actinomycetota</taxon>
        <taxon>Actinomycetes</taxon>
        <taxon>Streptosporangiales</taxon>
        <taxon>Nocardiopsidaceae</taxon>
        <taxon>Streptomonospora</taxon>
    </lineage>
</organism>
<sequence>MIPPHHPGRAPRRRLAFLVGALVCGGFALILLVIGIIFFFVSRADYSDHTGRAEAVVSDVVVTDDTDTGPRRPGESGSGGSDDIDVYVDYTAEGQQFTRAELSGLNPSDYSEGETLTVAYDPADPGDPVTAASTEPGAFRVFGYIGMGLLAGGAVAAIGAIAFMVSFVRRR</sequence>
<feature type="domain" description="DUF3592" evidence="3">
    <location>
        <begin position="76"/>
        <end position="127"/>
    </location>
</feature>
<dbReference type="InterPro" id="IPR021994">
    <property type="entry name" value="DUF3592"/>
</dbReference>
<feature type="transmembrane region" description="Helical" evidence="2">
    <location>
        <begin position="15"/>
        <end position="41"/>
    </location>
</feature>
<keyword evidence="2" id="KW-0812">Transmembrane</keyword>
<comment type="caution">
    <text evidence="4">The sequence shown here is derived from an EMBL/GenBank/DDBJ whole genome shotgun (WGS) entry which is preliminary data.</text>
</comment>
<dbReference type="EMBL" id="JAJAQC010000055">
    <property type="protein sequence ID" value="MDA0567376.1"/>
    <property type="molecule type" value="Genomic_DNA"/>
</dbReference>
<name>A0A9X3NSD4_9ACTN</name>
<evidence type="ECO:0000313" key="4">
    <source>
        <dbReference type="EMBL" id="MDA0567376.1"/>
    </source>
</evidence>
<keyword evidence="2" id="KW-1133">Transmembrane helix</keyword>
<protein>
    <submittedName>
        <fullName evidence="4">DUF3592 domain-containing protein</fullName>
    </submittedName>
</protein>
<accession>A0A9X3NSD4</accession>
<keyword evidence="2" id="KW-0472">Membrane</keyword>
<evidence type="ECO:0000259" key="3">
    <source>
        <dbReference type="Pfam" id="PF12158"/>
    </source>
</evidence>
<reference evidence="4" key="1">
    <citation type="submission" date="2021-10" db="EMBL/GenBank/DDBJ databases">
        <title>Streptomonospora sp. nov., isolated from mangrove soil.</title>
        <authorList>
            <person name="Chen X."/>
            <person name="Ge X."/>
            <person name="Liu W."/>
        </authorList>
    </citation>
    <scope>NUCLEOTIDE SEQUENCE</scope>
    <source>
        <strain evidence="4">S1-112</strain>
    </source>
</reference>
<proteinExistence type="predicted"/>
<gene>
    <name evidence="4" type="ORF">LG943_24080</name>
</gene>